<name>A0ABD3NSK9_9STRA</name>
<protein>
    <submittedName>
        <fullName evidence="2">Uncharacterized protein</fullName>
    </submittedName>
</protein>
<keyword evidence="3" id="KW-1185">Reference proteome</keyword>
<reference evidence="2 3" key="1">
    <citation type="submission" date="2024-10" db="EMBL/GenBank/DDBJ databases">
        <title>Updated reference genomes for cyclostephanoid diatoms.</title>
        <authorList>
            <person name="Roberts W.R."/>
            <person name="Alverson A.J."/>
        </authorList>
    </citation>
    <scope>NUCLEOTIDE SEQUENCE [LARGE SCALE GENOMIC DNA]</scope>
    <source>
        <strain evidence="2 3">AJA010-31</strain>
    </source>
</reference>
<feature type="compositionally biased region" description="Polar residues" evidence="1">
    <location>
        <begin position="1"/>
        <end position="15"/>
    </location>
</feature>
<organism evidence="2 3">
    <name type="scientific">Cyclotella atomus</name>
    <dbReference type="NCBI Taxonomy" id="382360"/>
    <lineage>
        <taxon>Eukaryota</taxon>
        <taxon>Sar</taxon>
        <taxon>Stramenopiles</taxon>
        <taxon>Ochrophyta</taxon>
        <taxon>Bacillariophyta</taxon>
        <taxon>Coscinodiscophyceae</taxon>
        <taxon>Thalassiosirophycidae</taxon>
        <taxon>Stephanodiscales</taxon>
        <taxon>Stephanodiscaceae</taxon>
        <taxon>Cyclotella</taxon>
    </lineage>
</organism>
<feature type="compositionally biased region" description="Polar residues" evidence="1">
    <location>
        <begin position="1010"/>
        <end position="1022"/>
    </location>
</feature>
<feature type="region of interest" description="Disordered" evidence="1">
    <location>
        <begin position="484"/>
        <end position="530"/>
    </location>
</feature>
<feature type="compositionally biased region" description="Low complexity" evidence="1">
    <location>
        <begin position="1032"/>
        <end position="1043"/>
    </location>
</feature>
<evidence type="ECO:0000256" key="1">
    <source>
        <dbReference type="SAM" id="MobiDB-lite"/>
    </source>
</evidence>
<feature type="region of interest" description="Disordered" evidence="1">
    <location>
        <begin position="869"/>
        <end position="931"/>
    </location>
</feature>
<evidence type="ECO:0000313" key="2">
    <source>
        <dbReference type="EMBL" id="KAL3778424.1"/>
    </source>
</evidence>
<proteinExistence type="predicted"/>
<feature type="region of interest" description="Disordered" evidence="1">
    <location>
        <begin position="948"/>
        <end position="987"/>
    </location>
</feature>
<feature type="region of interest" description="Disordered" evidence="1">
    <location>
        <begin position="134"/>
        <end position="165"/>
    </location>
</feature>
<feature type="region of interest" description="Disordered" evidence="1">
    <location>
        <begin position="417"/>
        <end position="462"/>
    </location>
</feature>
<comment type="caution">
    <text evidence="2">The sequence shown here is derived from an EMBL/GenBank/DDBJ whole genome shotgun (WGS) entry which is preliminary data.</text>
</comment>
<feature type="compositionally biased region" description="Basic and acidic residues" evidence="1">
    <location>
        <begin position="683"/>
        <end position="702"/>
    </location>
</feature>
<dbReference type="EMBL" id="JALLPJ020000986">
    <property type="protein sequence ID" value="KAL3778424.1"/>
    <property type="molecule type" value="Genomic_DNA"/>
</dbReference>
<feature type="compositionally biased region" description="Polar residues" evidence="1">
    <location>
        <begin position="890"/>
        <end position="928"/>
    </location>
</feature>
<feature type="region of interest" description="Disordered" evidence="1">
    <location>
        <begin position="1000"/>
        <end position="1124"/>
    </location>
</feature>
<gene>
    <name evidence="2" type="ORF">ACHAWO_002825</name>
</gene>
<feature type="compositionally biased region" description="Acidic residues" evidence="1">
    <location>
        <begin position="880"/>
        <end position="889"/>
    </location>
</feature>
<feature type="compositionally biased region" description="Acidic residues" evidence="1">
    <location>
        <begin position="417"/>
        <end position="430"/>
    </location>
</feature>
<feature type="region of interest" description="Disordered" evidence="1">
    <location>
        <begin position="665"/>
        <end position="702"/>
    </location>
</feature>
<accession>A0ABD3NSK9</accession>
<feature type="region of interest" description="Disordered" evidence="1">
    <location>
        <begin position="546"/>
        <end position="570"/>
    </location>
</feature>
<dbReference type="Proteomes" id="UP001530400">
    <property type="component" value="Unassembled WGS sequence"/>
</dbReference>
<feature type="compositionally biased region" description="Polar residues" evidence="1">
    <location>
        <begin position="955"/>
        <end position="971"/>
    </location>
</feature>
<feature type="region of interest" description="Disordered" evidence="1">
    <location>
        <begin position="219"/>
        <end position="261"/>
    </location>
</feature>
<feature type="region of interest" description="Disordered" evidence="1">
    <location>
        <begin position="1"/>
        <end position="44"/>
    </location>
</feature>
<sequence length="1160" mass="129808">MVATSPFSACLTPQNIDDPRTKSSLRPPRPHTTTSASASGFFSPKSRHHLWDDIRELTTDVKDGVLGLKEVWMDNSPNKNSFMDDLSEFVEPHFGANNNAKRKSEKQGDNAKFFTFDKMERLLNYCVPLSVDPRSPKSRVRDSEDMNIVNGGSGEDIVEKTSSESKHLQDFTAEEDVESAQPQMMNADHLQSRSGETLPGFSEGLLEHTNRLREKLMDRSRHRSGALTTPARMLEQRMDLQGRRSGSSSGSSEEEREVENAVVVPGGLWSIPTEERYGNSLSQSFADSRSMISSGSEERHKGSLKNAYYCGPNKMDDVLMMRSMSEDGGEESRGSFSSNGSDLTDLMHNSGGGTRSQEKVDSFEEKRKMDLVLDTELGLDERDDMDDVIHAAAMNAMNGLVSPRSLASEDKYMMDDDDEKDERLDDEQDPYADTHELSHYRRDAREPVSMYEGEAPESRDDNEAANRHFDSLMSDFELNLNRDDKRESKSAYGKSFQEKKQLVKRSRERKVSSKASPVNVEDDAASKTSHASNFSTATFLHQTTMGRKLNRSSPSTTGSLGGSVAGSRESVLDRARQVVTQVHRTMDSFGGEDIRSHERPAPNVNTVGRTEPLTRWSRMEPRPSTDGNLQESSSSAIATYKQRLMEQRSRRIQRDIEARERDGDIQINEPGDINPVSAKTNHARAEPQHGRGQRDVAAKKREGAIQISEPAKIKPMSAKMNHARIEPPHVQGPAKEPPANVPTIDMIMNETTQEETNLDICDSGVNSFDSSVNWDALAYSMSGSMSMNEVQAPQPHDALPEIKQPDPVDNKTSSLMKMAQAQMQRSAESTGKSMPVVPAPSPQHQYPVMTRIDEIKKQHDEKMAQLRMKSAKGVHQTETYESDAPDDECGTTNKTMLNSPSQEENRPMSPNSIESNEYLSPKSKSMSHAVQKHIEAMKQQIEKEMVNNERHSKNTPKSTSSKQGSNIFNFDSPSRPSRKKSLKPSTEDLMLNNLQLEEEMEQIKALSPRSPDSWTSPRSPFSTRFGDHDVSSPRSPRVLSPRSPRSPRNKYTPSFMRSNERNLGLNIEIPVSPISTPRRTLRSTTSSSPKSSRLAMNPRSPTTLSPRSPTALNPRSPTEERVRTRVSDLMAEVKGFLAENDRARERIARDMSAMQAMHNY</sequence>
<feature type="compositionally biased region" description="Low complexity" evidence="1">
    <location>
        <begin position="1072"/>
        <end position="1110"/>
    </location>
</feature>
<evidence type="ECO:0000313" key="3">
    <source>
        <dbReference type="Proteomes" id="UP001530400"/>
    </source>
</evidence>
<feature type="region of interest" description="Disordered" evidence="1">
    <location>
        <begin position="325"/>
        <end position="363"/>
    </location>
</feature>
<feature type="compositionally biased region" description="Basic and acidic residues" evidence="1">
    <location>
        <begin position="432"/>
        <end position="446"/>
    </location>
</feature>
<dbReference type="AlphaFoldDB" id="A0ABD3NSK9"/>